<evidence type="ECO:0000313" key="20">
    <source>
        <dbReference type="Proteomes" id="UP000256305"/>
    </source>
</evidence>
<dbReference type="UniPathway" id="UPA00048">
    <property type="reaction ID" value="UER00073"/>
</dbReference>
<dbReference type="GO" id="GO:0052655">
    <property type="term" value="F:L-valine-2-oxoglutarate transaminase activity"/>
    <property type="evidence" value="ECO:0007669"/>
    <property type="project" value="RHEA"/>
</dbReference>
<dbReference type="Proteomes" id="UP000256305">
    <property type="component" value="Unassembled WGS sequence"/>
</dbReference>
<dbReference type="GO" id="GO:0052656">
    <property type="term" value="F:L-isoleucine-2-oxoglutarate transaminase activity"/>
    <property type="evidence" value="ECO:0007669"/>
    <property type="project" value="RHEA"/>
</dbReference>
<keyword evidence="9 18" id="KW-0028">Amino-acid biosynthesis</keyword>
<protein>
    <recommendedName>
        <fullName evidence="18">Branched-chain-amino-acid aminotransferase</fullName>
        <shortName evidence="18">BCAT</shortName>
        <ecNumber evidence="18">2.6.1.42</ecNumber>
    </recommendedName>
</protein>
<dbReference type="NCBIfam" id="NF005146">
    <property type="entry name" value="PRK06606.1"/>
    <property type="match status" value="1"/>
</dbReference>
<gene>
    <name evidence="18" type="primary">ilvE</name>
    <name evidence="19" type="ORF">DYE48_11670</name>
</gene>
<comment type="caution">
    <text evidence="19">The sequence shown here is derived from an EMBL/GenBank/DDBJ whole genome shotgun (WGS) entry which is preliminary data.</text>
</comment>
<evidence type="ECO:0000256" key="1">
    <source>
        <dbReference type="ARBA" id="ARBA00001933"/>
    </source>
</evidence>
<comment type="catalytic activity">
    <reaction evidence="14 18">
        <text>L-isoleucine + 2-oxoglutarate = (S)-3-methyl-2-oxopentanoate + L-glutamate</text>
        <dbReference type="Rhea" id="RHEA:24801"/>
        <dbReference type="ChEBI" id="CHEBI:16810"/>
        <dbReference type="ChEBI" id="CHEBI:29985"/>
        <dbReference type="ChEBI" id="CHEBI:35146"/>
        <dbReference type="ChEBI" id="CHEBI:58045"/>
        <dbReference type="EC" id="2.6.1.42"/>
    </reaction>
</comment>
<dbReference type="EC" id="2.6.1.42" evidence="18"/>
<dbReference type="UniPathway" id="UPA00047">
    <property type="reaction ID" value="UER00058"/>
</dbReference>
<evidence type="ECO:0000256" key="17">
    <source>
        <dbReference type="RuleBase" id="RU004516"/>
    </source>
</evidence>
<dbReference type="PROSITE" id="PS00770">
    <property type="entry name" value="AA_TRANSFER_CLASS_4"/>
    <property type="match status" value="1"/>
</dbReference>
<evidence type="ECO:0000256" key="7">
    <source>
        <dbReference type="ARBA" id="ARBA00011738"/>
    </source>
</evidence>
<dbReference type="Gene3D" id="3.30.470.10">
    <property type="match status" value="1"/>
</dbReference>
<dbReference type="Gene3D" id="3.20.10.10">
    <property type="entry name" value="D-amino Acid Aminotransferase, subunit A, domain 2"/>
    <property type="match status" value="1"/>
</dbReference>
<name>A0A3E0J808_9BACI</name>
<dbReference type="SUPFAM" id="SSF56752">
    <property type="entry name" value="D-aminoacid aminotransferase-like PLP-dependent enzymes"/>
    <property type="match status" value="1"/>
</dbReference>
<keyword evidence="11 17" id="KW-0663">Pyridoxal phosphate</keyword>
<dbReference type="InterPro" id="IPR001544">
    <property type="entry name" value="Aminotrans_IV"/>
</dbReference>
<dbReference type="InterPro" id="IPR018300">
    <property type="entry name" value="Aminotrans_IV_CS"/>
</dbReference>
<comment type="similarity">
    <text evidence="6 16">Belongs to the class-IV pyridoxal-phosphate-dependent aminotransferase family.</text>
</comment>
<sequence>MVFMFDKDRFVDERMLSVSVKNKGLNYGLGCIDGIRAFWNDEKEELFIFRLEDHMKRLHGSGKSLFINIPYSVEQLSSITKQLLLLNQVTQDVYIRPICFKGANTLRPDLNDPFNHLAIYTHYTEYEPKPYLKVCISSWTRIGSNMIPPQTKPTAGYMNSALANDEATTNGYDGAILLTKEGNVSEEATANIFIIRGGDVYTPPVSDDILPGITRDTTAQILMDEMNIQVREQSFTRVELYEADEVFLTGTAIGIKPVVEIDRRVIGRGQVGPMTSKVQEIYNLIVRGQLPSYMDYCTPLYAKEEKFK</sequence>
<evidence type="ECO:0000256" key="16">
    <source>
        <dbReference type="RuleBase" id="RU004106"/>
    </source>
</evidence>
<keyword evidence="20" id="KW-1185">Reference proteome</keyword>
<evidence type="ECO:0000256" key="10">
    <source>
        <dbReference type="ARBA" id="ARBA00022679"/>
    </source>
</evidence>
<dbReference type="GO" id="GO:0009098">
    <property type="term" value="P:L-leucine biosynthetic process"/>
    <property type="evidence" value="ECO:0007669"/>
    <property type="project" value="UniProtKB-UniPathway"/>
</dbReference>
<comment type="subunit">
    <text evidence="7">Homodimer.</text>
</comment>
<dbReference type="UniPathway" id="UPA00049">
    <property type="reaction ID" value="UER00062"/>
</dbReference>
<evidence type="ECO:0000256" key="2">
    <source>
        <dbReference type="ARBA" id="ARBA00003109"/>
    </source>
</evidence>
<evidence type="ECO:0000256" key="14">
    <source>
        <dbReference type="ARBA" id="ARBA00048798"/>
    </source>
</evidence>
<dbReference type="PANTHER" id="PTHR42743">
    <property type="entry name" value="AMINO-ACID AMINOTRANSFERASE"/>
    <property type="match status" value="1"/>
</dbReference>
<keyword evidence="10 18" id="KW-0808">Transferase</keyword>
<dbReference type="Pfam" id="PF01063">
    <property type="entry name" value="Aminotran_4"/>
    <property type="match status" value="1"/>
</dbReference>
<dbReference type="NCBIfam" id="TIGR01122">
    <property type="entry name" value="ilvE_I"/>
    <property type="match status" value="1"/>
</dbReference>
<comment type="pathway">
    <text evidence="5 18">Amino-acid biosynthesis; L-leucine biosynthesis; L-leucine from 3-methyl-2-oxobutanoate: step 4/4.</text>
</comment>
<evidence type="ECO:0000256" key="3">
    <source>
        <dbReference type="ARBA" id="ARBA00004824"/>
    </source>
</evidence>
<organism evidence="19 20">
    <name type="scientific">Halobacillus trueperi</name>
    <dbReference type="NCBI Taxonomy" id="156205"/>
    <lineage>
        <taxon>Bacteria</taxon>
        <taxon>Bacillati</taxon>
        <taxon>Bacillota</taxon>
        <taxon>Bacilli</taxon>
        <taxon>Bacillales</taxon>
        <taxon>Bacillaceae</taxon>
        <taxon>Halobacillus</taxon>
    </lineage>
</organism>
<comment type="catalytic activity">
    <reaction evidence="15 18">
        <text>L-leucine + 2-oxoglutarate = 4-methyl-2-oxopentanoate + L-glutamate</text>
        <dbReference type="Rhea" id="RHEA:18321"/>
        <dbReference type="ChEBI" id="CHEBI:16810"/>
        <dbReference type="ChEBI" id="CHEBI:17865"/>
        <dbReference type="ChEBI" id="CHEBI:29985"/>
        <dbReference type="ChEBI" id="CHEBI:57427"/>
        <dbReference type="EC" id="2.6.1.42"/>
    </reaction>
</comment>
<dbReference type="GO" id="GO:0052654">
    <property type="term" value="F:L-leucine-2-oxoglutarate transaminase activity"/>
    <property type="evidence" value="ECO:0007669"/>
    <property type="project" value="RHEA"/>
</dbReference>
<dbReference type="EMBL" id="QUAE01000008">
    <property type="protein sequence ID" value="REJ09030.1"/>
    <property type="molecule type" value="Genomic_DNA"/>
</dbReference>
<accession>A0A3E0J808</accession>
<dbReference type="GO" id="GO:0009099">
    <property type="term" value="P:L-valine biosynthetic process"/>
    <property type="evidence" value="ECO:0007669"/>
    <property type="project" value="UniProtKB-UniPathway"/>
</dbReference>
<dbReference type="InterPro" id="IPR050571">
    <property type="entry name" value="Class-IV_PLP-Dep_Aminotrnsfr"/>
</dbReference>
<reference evidence="19 20" key="1">
    <citation type="submission" date="2018-08" db="EMBL/GenBank/DDBJ databases">
        <title>Genome sequence of Halobacillus trueperi KCTC 3686.</title>
        <authorList>
            <person name="Cho K.H."/>
            <person name="Kwak M.-J."/>
            <person name="Kim B.-Y."/>
            <person name="Chun J."/>
        </authorList>
    </citation>
    <scope>NUCLEOTIDE SEQUENCE [LARGE SCALE GENOMIC DNA]</scope>
    <source>
        <strain evidence="19 20">KCTC 3686</strain>
    </source>
</reference>
<comment type="cofactor">
    <cofactor evidence="1 17">
        <name>pyridoxal 5'-phosphate</name>
        <dbReference type="ChEBI" id="CHEBI:597326"/>
    </cofactor>
</comment>
<evidence type="ECO:0000256" key="12">
    <source>
        <dbReference type="ARBA" id="ARBA00023304"/>
    </source>
</evidence>
<keyword evidence="12 18" id="KW-0100">Branched-chain amino acid biosynthesis</keyword>
<dbReference type="InterPro" id="IPR043131">
    <property type="entry name" value="BCAT-like_N"/>
</dbReference>
<evidence type="ECO:0000256" key="9">
    <source>
        <dbReference type="ARBA" id="ARBA00022605"/>
    </source>
</evidence>
<proteinExistence type="inferred from homology"/>
<dbReference type="InterPro" id="IPR043132">
    <property type="entry name" value="BCAT-like_C"/>
</dbReference>
<dbReference type="FunFam" id="3.20.10.10:FF:000002">
    <property type="entry name" value="D-alanine aminotransferase"/>
    <property type="match status" value="1"/>
</dbReference>
<dbReference type="PANTHER" id="PTHR42743:SF4">
    <property type="entry name" value="BRANCHED-CHAIN-AMINO-ACID AMINOTRANSFERASE-RELATED"/>
    <property type="match status" value="1"/>
</dbReference>
<evidence type="ECO:0000256" key="11">
    <source>
        <dbReference type="ARBA" id="ARBA00022898"/>
    </source>
</evidence>
<keyword evidence="8 18" id="KW-0032">Aminotransferase</keyword>
<evidence type="ECO:0000256" key="5">
    <source>
        <dbReference type="ARBA" id="ARBA00005072"/>
    </source>
</evidence>
<comment type="pathway">
    <text evidence="3 18">Amino-acid biosynthesis; L-isoleucine biosynthesis; L-isoleucine from 2-oxobutanoate: step 4/4.</text>
</comment>
<dbReference type="InterPro" id="IPR005785">
    <property type="entry name" value="B_amino_transI"/>
</dbReference>
<evidence type="ECO:0000256" key="8">
    <source>
        <dbReference type="ARBA" id="ARBA00022576"/>
    </source>
</evidence>
<dbReference type="GO" id="GO:0009097">
    <property type="term" value="P:isoleucine biosynthetic process"/>
    <property type="evidence" value="ECO:0007669"/>
    <property type="project" value="UniProtKB-UniPathway"/>
</dbReference>
<dbReference type="CDD" id="cd00449">
    <property type="entry name" value="PLPDE_IV"/>
    <property type="match status" value="1"/>
</dbReference>
<comment type="catalytic activity">
    <reaction evidence="13 18">
        <text>L-valine + 2-oxoglutarate = 3-methyl-2-oxobutanoate + L-glutamate</text>
        <dbReference type="Rhea" id="RHEA:24813"/>
        <dbReference type="ChEBI" id="CHEBI:11851"/>
        <dbReference type="ChEBI" id="CHEBI:16810"/>
        <dbReference type="ChEBI" id="CHEBI:29985"/>
        <dbReference type="ChEBI" id="CHEBI:57762"/>
        <dbReference type="EC" id="2.6.1.42"/>
    </reaction>
</comment>
<dbReference type="AlphaFoldDB" id="A0A3E0J808"/>
<dbReference type="InterPro" id="IPR036038">
    <property type="entry name" value="Aminotransferase-like"/>
</dbReference>
<comment type="function">
    <text evidence="2 18">Acts on leucine, isoleucine and valine.</text>
</comment>
<evidence type="ECO:0000256" key="13">
    <source>
        <dbReference type="ARBA" id="ARBA00048212"/>
    </source>
</evidence>
<evidence type="ECO:0000256" key="15">
    <source>
        <dbReference type="ARBA" id="ARBA00049229"/>
    </source>
</evidence>
<evidence type="ECO:0000256" key="6">
    <source>
        <dbReference type="ARBA" id="ARBA00009320"/>
    </source>
</evidence>
<evidence type="ECO:0000313" key="19">
    <source>
        <dbReference type="EMBL" id="REJ09030.1"/>
    </source>
</evidence>
<comment type="pathway">
    <text evidence="4 18">Amino-acid biosynthesis; L-valine biosynthesis; L-valine from pyruvate: step 4/4.</text>
</comment>
<evidence type="ECO:0000256" key="18">
    <source>
        <dbReference type="RuleBase" id="RU364094"/>
    </source>
</evidence>
<evidence type="ECO:0000256" key="4">
    <source>
        <dbReference type="ARBA" id="ARBA00004931"/>
    </source>
</evidence>